<keyword evidence="1" id="KW-1133">Transmembrane helix</keyword>
<feature type="transmembrane region" description="Helical" evidence="1">
    <location>
        <begin position="105"/>
        <end position="126"/>
    </location>
</feature>
<reference evidence="2 3" key="1">
    <citation type="submission" date="2018-09" db="EMBL/GenBank/DDBJ databases">
        <title>Complete genome sequence of Euzebya sp. DY32-46 isolated from seawater of Pacific Ocean.</title>
        <authorList>
            <person name="Xu L."/>
            <person name="Wu Y.-H."/>
            <person name="Xu X.-W."/>
        </authorList>
    </citation>
    <scope>NUCLEOTIDE SEQUENCE [LARGE SCALE GENOMIC DNA]</scope>
    <source>
        <strain evidence="2 3">DY32-46</strain>
        <plasmid evidence="3">pedy32-46i</plasmid>
    </source>
</reference>
<feature type="transmembrane region" description="Helical" evidence="1">
    <location>
        <begin position="26"/>
        <end position="44"/>
    </location>
</feature>
<proteinExistence type="predicted"/>
<dbReference type="AlphaFoldDB" id="A0A346Y5W6"/>
<keyword evidence="1" id="KW-0812">Transmembrane</keyword>
<evidence type="ECO:0000313" key="3">
    <source>
        <dbReference type="Proteomes" id="UP000264006"/>
    </source>
</evidence>
<dbReference type="EMBL" id="CP031166">
    <property type="protein sequence ID" value="AXV09863.1"/>
    <property type="molecule type" value="Genomic_DNA"/>
</dbReference>
<dbReference type="KEGG" id="euz:DVS28_b0093"/>
<name>A0A346Y5W6_9ACTN</name>
<sequence length="243" mass="24124">MSAPAAGSGDPVIGYAQEGIEAGLRLALRGTVALVVLFTVVAAVGSGPWAAPLVLLAAAWALTAGIAAHASSRPSTFLTGPAAALAGVGAAGLVAWTAGLPHPSFVGLSAGVVAANAFAATFHPALRSRVDPPRTGPGRPPALAMRRLPAGSLTHLAVTPAGDRWAHRMVGLAASPFTPGHPALCGDPHATARGACRSCVETVVELAGGQVFAGGRTVTWNPEDPLVGLIAVTAAADPDQEDQ</sequence>
<keyword evidence="3" id="KW-1185">Reference proteome</keyword>
<protein>
    <submittedName>
        <fullName evidence="2">Uncharacterized protein</fullName>
    </submittedName>
</protein>
<accession>A0A346Y5W6</accession>
<keyword evidence="1" id="KW-0472">Membrane</keyword>
<keyword evidence="2" id="KW-0614">Plasmid</keyword>
<dbReference type="RefSeq" id="WP_114594474.1">
    <property type="nucleotide sequence ID" value="NZ_CP031166.1"/>
</dbReference>
<organism evidence="2 3">
    <name type="scientific">Euzebya pacifica</name>
    <dbReference type="NCBI Taxonomy" id="1608957"/>
    <lineage>
        <taxon>Bacteria</taxon>
        <taxon>Bacillati</taxon>
        <taxon>Actinomycetota</taxon>
        <taxon>Nitriliruptoria</taxon>
        <taxon>Euzebyales</taxon>
    </lineage>
</organism>
<geneLocation type="plasmid" evidence="3">
    <name>pedy32-46i</name>
</geneLocation>
<gene>
    <name evidence="2" type="ORF">DVS28_b0093</name>
</gene>
<feature type="transmembrane region" description="Helical" evidence="1">
    <location>
        <begin position="50"/>
        <end position="70"/>
    </location>
</feature>
<dbReference type="Proteomes" id="UP000264006">
    <property type="component" value="Plasmid pEDY32-46I"/>
</dbReference>
<evidence type="ECO:0000313" key="2">
    <source>
        <dbReference type="EMBL" id="AXV09863.1"/>
    </source>
</evidence>
<evidence type="ECO:0000256" key="1">
    <source>
        <dbReference type="SAM" id="Phobius"/>
    </source>
</evidence>
<feature type="transmembrane region" description="Helical" evidence="1">
    <location>
        <begin position="77"/>
        <end position="99"/>
    </location>
</feature>